<dbReference type="EMBL" id="KZ825350">
    <property type="protein sequence ID" value="RAH44872.1"/>
    <property type="molecule type" value="Genomic_DNA"/>
</dbReference>
<gene>
    <name evidence="1" type="ORF">BO95DRAFT_464648</name>
</gene>
<name>A0ACD1G6S9_9EURO</name>
<organism evidence="1 2">
    <name type="scientific">Aspergillus brunneoviolaceus CBS 621.78</name>
    <dbReference type="NCBI Taxonomy" id="1450534"/>
    <lineage>
        <taxon>Eukaryota</taxon>
        <taxon>Fungi</taxon>
        <taxon>Dikarya</taxon>
        <taxon>Ascomycota</taxon>
        <taxon>Pezizomycotina</taxon>
        <taxon>Eurotiomycetes</taxon>
        <taxon>Eurotiomycetidae</taxon>
        <taxon>Eurotiales</taxon>
        <taxon>Aspergillaceae</taxon>
        <taxon>Aspergillus</taxon>
        <taxon>Aspergillus subgen. Circumdati</taxon>
    </lineage>
</organism>
<accession>A0ACD1G6S9</accession>
<dbReference type="Proteomes" id="UP000249057">
    <property type="component" value="Unassembled WGS sequence"/>
</dbReference>
<evidence type="ECO:0000313" key="2">
    <source>
        <dbReference type="Proteomes" id="UP000249057"/>
    </source>
</evidence>
<proteinExistence type="predicted"/>
<sequence>MSKAVKRAGSSSHGTNQPNNAKTANSRRDASSNTSRSDSGYNNYNTSYGGSGGGGGGGGGGGFMPGEMNNSPSGGKSDYNNATLRPITIKQALDATQPYPEAGYQIDSAEAASVCFIGQVRNISSQSTNVTYKIDDGTGEIEVKQWIDSSSGAGDSMETDEHTTTTNKPSGPRSQPEVDGYAKVFGKLKSFGNKRFVGAHCVRAVKDINEVHVHLLEAAAVHLFFTKGPVGGSQGQGAGAGGASGAAGDASMGGVDDYGGGAGGGGRALPAMSPVARRVYNLLRTEPQSNEGLHAQLIAAKLSLPMPDVARAGDELLTAGVIFSTVDEQTWAILEY</sequence>
<protein>
    <submittedName>
        <fullName evidence="1">Nucleic acid-binding protein</fullName>
    </submittedName>
</protein>
<evidence type="ECO:0000313" key="1">
    <source>
        <dbReference type="EMBL" id="RAH44872.1"/>
    </source>
</evidence>
<keyword evidence="2" id="KW-1185">Reference proteome</keyword>
<reference evidence="1" key="1">
    <citation type="submission" date="2018-02" db="EMBL/GenBank/DDBJ databases">
        <title>The genomes of Aspergillus section Nigri reveals drivers in fungal speciation.</title>
        <authorList>
            <consortium name="DOE Joint Genome Institute"/>
            <person name="Vesth T.C."/>
            <person name="Nybo J."/>
            <person name="Theobald S."/>
            <person name="Brandl J."/>
            <person name="Frisvad J.C."/>
            <person name="Nielsen K.F."/>
            <person name="Lyhne E.K."/>
            <person name="Kogle M.E."/>
            <person name="Kuo A."/>
            <person name="Riley R."/>
            <person name="Clum A."/>
            <person name="Nolan M."/>
            <person name="Lipzen A."/>
            <person name="Salamov A."/>
            <person name="Henrissat B."/>
            <person name="Wiebenga A."/>
            <person name="De vries R.P."/>
            <person name="Grigoriev I.V."/>
            <person name="Mortensen U.H."/>
            <person name="Andersen M.R."/>
            <person name="Baker S.E."/>
        </authorList>
    </citation>
    <scope>NUCLEOTIDE SEQUENCE</scope>
    <source>
        <strain evidence="1">CBS 621.78</strain>
    </source>
</reference>